<gene>
    <name evidence="2" type="ORF">K461DRAFT_274819</name>
</gene>
<evidence type="ECO:0000256" key="1">
    <source>
        <dbReference type="SAM" id="Phobius"/>
    </source>
</evidence>
<reference evidence="2" key="1">
    <citation type="journal article" date="2020" name="Stud. Mycol.">
        <title>101 Dothideomycetes genomes: a test case for predicting lifestyles and emergence of pathogens.</title>
        <authorList>
            <person name="Haridas S."/>
            <person name="Albert R."/>
            <person name="Binder M."/>
            <person name="Bloem J."/>
            <person name="Labutti K."/>
            <person name="Salamov A."/>
            <person name="Andreopoulos B."/>
            <person name="Baker S."/>
            <person name="Barry K."/>
            <person name="Bills G."/>
            <person name="Bluhm B."/>
            <person name="Cannon C."/>
            <person name="Castanera R."/>
            <person name="Culley D."/>
            <person name="Daum C."/>
            <person name="Ezra D."/>
            <person name="Gonzalez J."/>
            <person name="Henrissat B."/>
            <person name="Kuo A."/>
            <person name="Liang C."/>
            <person name="Lipzen A."/>
            <person name="Lutzoni F."/>
            <person name="Magnuson J."/>
            <person name="Mondo S."/>
            <person name="Nolan M."/>
            <person name="Ohm R."/>
            <person name="Pangilinan J."/>
            <person name="Park H.-J."/>
            <person name="Ramirez L."/>
            <person name="Alfaro M."/>
            <person name="Sun H."/>
            <person name="Tritt A."/>
            <person name="Yoshinaga Y."/>
            <person name="Zwiers L.-H."/>
            <person name="Turgeon B."/>
            <person name="Goodwin S."/>
            <person name="Spatafora J."/>
            <person name="Crous P."/>
            <person name="Grigoriev I."/>
        </authorList>
    </citation>
    <scope>NUCLEOTIDE SEQUENCE</scope>
    <source>
        <strain evidence="2">CBS 260.36</strain>
    </source>
</reference>
<sequence length="98" mass="11347">MSRRSHYQRLAFFPRGTEIGGIADTDDTNLLLWDKLWLPFLSFGALLFVHKLFLQGALNKYRRAAHMLETLLHKIHESAWSSSPWIFPYLVCLAVIST</sequence>
<keyword evidence="1" id="KW-0812">Transmembrane</keyword>
<organism evidence="2 3">
    <name type="scientific">Myriangium duriaei CBS 260.36</name>
    <dbReference type="NCBI Taxonomy" id="1168546"/>
    <lineage>
        <taxon>Eukaryota</taxon>
        <taxon>Fungi</taxon>
        <taxon>Dikarya</taxon>
        <taxon>Ascomycota</taxon>
        <taxon>Pezizomycotina</taxon>
        <taxon>Dothideomycetes</taxon>
        <taxon>Dothideomycetidae</taxon>
        <taxon>Myriangiales</taxon>
        <taxon>Myriangiaceae</taxon>
        <taxon>Myriangium</taxon>
    </lineage>
</organism>
<dbReference type="AlphaFoldDB" id="A0A9P4MQN9"/>
<keyword evidence="1" id="KW-1133">Transmembrane helix</keyword>
<dbReference type="Proteomes" id="UP000799439">
    <property type="component" value="Unassembled WGS sequence"/>
</dbReference>
<comment type="caution">
    <text evidence="2">The sequence shown here is derived from an EMBL/GenBank/DDBJ whole genome shotgun (WGS) entry which is preliminary data.</text>
</comment>
<accession>A0A9P4MQN9</accession>
<protein>
    <submittedName>
        <fullName evidence="2">Uncharacterized protein</fullName>
    </submittedName>
</protein>
<feature type="transmembrane region" description="Helical" evidence="1">
    <location>
        <begin position="36"/>
        <end position="54"/>
    </location>
</feature>
<evidence type="ECO:0000313" key="3">
    <source>
        <dbReference type="Proteomes" id="UP000799439"/>
    </source>
</evidence>
<proteinExistence type="predicted"/>
<evidence type="ECO:0000313" key="2">
    <source>
        <dbReference type="EMBL" id="KAF2155786.1"/>
    </source>
</evidence>
<name>A0A9P4MQN9_9PEZI</name>
<keyword evidence="1" id="KW-0472">Membrane</keyword>
<dbReference type="EMBL" id="ML996082">
    <property type="protein sequence ID" value="KAF2155786.1"/>
    <property type="molecule type" value="Genomic_DNA"/>
</dbReference>
<keyword evidence="3" id="KW-1185">Reference proteome</keyword>